<feature type="transmembrane region" description="Helical" evidence="1">
    <location>
        <begin position="107"/>
        <end position="129"/>
    </location>
</feature>
<evidence type="ECO:0000313" key="2">
    <source>
        <dbReference type="EMBL" id="THG37404.1"/>
    </source>
</evidence>
<reference evidence="2 3" key="1">
    <citation type="submission" date="2019-04" db="EMBL/GenBank/DDBJ databases">
        <title>Microbes associate with the intestines of laboratory mice.</title>
        <authorList>
            <person name="Navarre W."/>
            <person name="Wong E."/>
            <person name="Huang K.C."/>
            <person name="Tropini C."/>
            <person name="Ng K."/>
            <person name="Yu B."/>
        </authorList>
    </citation>
    <scope>NUCLEOTIDE SEQUENCE [LARGE SCALE GENOMIC DNA]</scope>
    <source>
        <strain evidence="2 3">NM80_B27</strain>
    </source>
</reference>
<evidence type="ECO:0000256" key="1">
    <source>
        <dbReference type="SAM" id="Phobius"/>
    </source>
</evidence>
<dbReference type="RefSeq" id="WP_136434386.1">
    <property type="nucleotide sequence ID" value="NZ_JANJZG010000008.1"/>
</dbReference>
<dbReference type="Proteomes" id="UP000308978">
    <property type="component" value="Unassembled WGS sequence"/>
</dbReference>
<dbReference type="AlphaFoldDB" id="A0A4S4G305"/>
<feature type="transmembrane region" description="Helical" evidence="1">
    <location>
        <begin position="26"/>
        <end position="47"/>
    </location>
</feature>
<dbReference type="EMBL" id="SSTJ01000006">
    <property type="protein sequence ID" value="THG37404.1"/>
    <property type="molecule type" value="Genomic_DNA"/>
</dbReference>
<accession>A0A4S4G305</accession>
<keyword evidence="1" id="KW-1133">Transmembrane helix</keyword>
<organism evidence="2 3">
    <name type="scientific">Adlercreutzia caecimuris</name>
    <dbReference type="NCBI Taxonomy" id="671266"/>
    <lineage>
        <taxon>Bacteria</taxon>
        <taxon>Bacillati</taxon>
        <taxon>Actinomycetota</taxon>
        <taxon>Coriobacteriia</taxon>
        <taxon>Eggerthellales</taxon>
        <taxon>Eggerthellaceae</taxon>
        <taxon>Adlercreutzia</taxon>
    </lineage>
</organism>
<protein>
    <submittedName>
        <fullName evidence="2">Uncharacterized protein</fullName>
    </submittedName>
</protein>
<gene>
    <name evidence="2" type="ORF">E5986_06505</name>
</gene>
<feature type="transmembrane region" description="Helical" evidence="1">
    <location>
        <begin position="67"/>
        <end position="86"/>
    </location>
</feature>
<name>A0A4S4G305_9ACTN</name>
<keyword evidence="1" id="KW-0812">Transmembrane</keyword>
<feature type="transmembrane region" description="Helical" evidence="1">
    <location>
        <begin position="207"/>
        <end position="224"/>
    </location>
</feature>
<evidence type="ECO:0000313" key="3">
    <source>
        <dbReference type="Proteomes" id="UP000308978"/>
    </source>
</evidence>
<feature type="transmembrane region" description="Helical" evidence="1">
    <location>
        <begin position="257"/>
        <end position="276"/>
    </location>
</feature>
<sequence>MVEGCWEVWALAKATAWRVLFSKRMVLLLLVEAMPLWSLLAPIGSFVPELGYRVGPWLFTFVVGDPVCQAFFSFGVLFLLADAPFVSSDEAFVLVRAGRLRWALSRVLAIMLIVAMYYGALLVLSWLFVAPWMTFAVDGWGVAITTLTETDAAQSVGITLAFDSAVVGALAPTTALLLTLGFEVVSGVLLGLCIAAVNAFTGSRAGLAPAAFIVLFDLLVLNVLPHTAFLVSPVSHARIHLLNFAGTSATLPSPTDALLFDVSAIAVMGLLAIWAMRRIDLGSQMQNQ</sequence>
<comment type="caution">
    <text evidence="2">The sequence shown here is derived from an EMBL/GenBank/DDBJ whole genome shotgun (WGS) entry which is preliminary data.</text>
</comment>
<feature type="transmembrane region" description="Helical" evidence="1">
    <location>
        <begin position="175"/>
        <end position="200"/>
    </location>
</feature>
<keyword evidence="1" id="KW-0472">Membrane</keyword>
<proteinExistence type="predicted"/>